<name>A0AAD4G866_BOLED</name>
<organism evidence="2 3">
    <name type="scientific">Boletus edulis BED1</name>
    <dbReference type="NCBI Taxonomy" id="1328754"/>
    <lineage>
        <taxon>Eukaryota</taxon>
        <taxon>Fungi</taxon>
        <taxon>Dikarya</taxon>
        <taxon>Basidiomycota</taxon>
        <taxon>Agaricomycotina</taxon>
        <taxon>Agaricomycetes</taxon>
        <taxon>Agaricomycetidae</taxon>
        <taxon>Boletales</taxon>
        <taxon>Boletineae</taxon>
        <taxon>Boletaceae</taxon>
        <taxon>Boletoideae</taxon>
        <taxon>Boletus</taxon>
    </lineage>
</organism>
<gene>
    <name evidence="2" type="ORF">L210DRAFT_3652845</name>
</gene>
<evidence type="ECO:0000313" key="3">
    <source>
        <dbReference type="Proteomes" id="UP001194468"/>
    </source>
</evidence>
<dbReference type="AlphaFoldDB" id="A0AAD4G866"/>
<evidence type="ECO:0000313" key="2">
    <source>
        <dbReference type="EMBL" id="KAF8426824.1"/>
    </source>
</evidence>
<evidence type="ECO:0000256" key="1">
    <source>
        <dbReference type="SAM" id="MobiDB-lite"/>
    </source>
</evidence>
<proteinExistence type="predicted"/>
<accession>A0AAD4G866</accession>
<protein>
    <submittedName>
        <fullName evidence="2">Uncharacterized protein</fullName>
    </submittedName>
</protein>
<keyword evidence="3" id="KW-1185">Reference proteome</keyword>
<feature type="compositionally biased region" description="Low complexity" evidence="1">
    <location>
        <begin position="86"/>
        <end position="108"/>
    </location>
</feature>
<comment type="caution">
    <text evidence="2">The sequence shown here is derived from an EMBL/GenBank/DDBJ whole genome shotgun (WGS) entry which is preliminary data.</text>
</comment>
<reference evidence="2" key="2">
    <citation type="journal article" date="2020" name="Nat. Commun.">
        <title>Large-scale genome sequencing of mycorrhizal fungi provides insights into the early evolution of symbiotic traits.</title>
        <authorList>
            <person name="Miyauchi S."/>
            <person name="Kiss E."/>
            <person name="Kuo A."/>
            <person name="Drula E."/>
            <person name="Kohler A."/>
            <person name="Sanchez-Garcia M."/>
            <person name="Morin E."/>
            <person name="Andreopoulos B."/>
            <person name="Barry K.W."/>
            <person name="Bonito G."/>
            <person name="Buee M."/>
            <person name="Carver A."/>
            <person name="Chen C."/>
            <person name="Cichocki N."/>
            <person name="Clum A."/>
            <person name="Culley D."/>
            <person name="Crous P.W."/>
            <person name="Fauchery L."/>
            <person name="Girlanda M."/>
            <person name="Hayes R.D."/>
            <person name="Keri Z."/>
            <person name="LaButti K."/>
            <person name="Lipzen A."/>
            <person name="Lombard V."/>
            <person name="Magnuson J."/>
            <person name="Maillard F."/>
            <person name="Murat C."/>
            <person name="Nolan M."/>
            <person name="Ohm R.A."/>
            <person name="Pangilinan J."/>
            <person name="Pereira M.F."/>
            <person name="Perotto S."/>
            <person name="Peter M."/>
            <person name="Pfister S."/>
            <person name="Riley R."/>
            <person name="Sitrit Y."/>
            <person name="Stielow J.B."/>
            <person name="Szollosi G."/>
            <person name="Zifcakova L."/>
            <person name="Stursova M."/>
            <person name="Spatafora J.W."/>
            <person name="Tedersoo L."/>
            <person name="Vaario L.M."/>
            <person name="Yamada A."/>
            <person name="Yan M."/>
            <person name="Wang P."/>
            <person name="Xu J."/>
            <person name="Bruns T."/>
            <person name="Baldrian P."/>
            <person name="Vilgalys R."/>
            <person name="Dunand C."/>
            <person name="Henrissat B."/>
            <person name="Grigoriev I.V."/>
            <person name="Hibbett D."/>
            <person name="Nagy L.G."/>
            <person name="Martin F.M."/>
        </authorList>
    </citation>
    <scope>NUCLEOTIDE SEQUENCE</scope>
    <source>
        <strain evidence="2">BED1</strain>
    </source>
</reference>
<feature type="region of interest" description="Disordered" evidence="1">
    <location>
        <begin position="246"/>
        <end position="281"/>
    </location>
</feature>
<feature type="compositionally biased region" description="Low complexity" evidence="1">
    <location>
        <begin position="246"/>
        <end position="275"/>
    </location>
</feature>
<feature type="region of interest" description="Disordered" evidence="1">
    <location>
        <begin position="84"/>
        <end position="119"/>
    </location>
</feature>
<dbReference type="EMBL" id="WHUW01000085">
    <property type="protein sequence ID" value="KAF8426824.1"/>
    <property type="molecule type" value="Genomic_DNA"/>
</dbReference>
<reference evidence="2" key="1">
    <citation type="submission" date="2019-10" db="EMBL/GenBank/DDBJ databases">
        <authorList>
            <consortium name="DOE Joint Genome Institute"/>
            <person name="Kuo A."/>
            <person name="Miyauchi S."/>
            <person name="Kiss E."/>
            <person name="Drula E."/>
            <person name="Kohler A."/>
            <person name="Sanchez-Garcia M."/>
            <person name="Andreopoulos B."/>
            <person name="Barry K.W."/>
            <person name="Bonito G."/>
            <person name="Buee M."/>
            <person name="Carver A."/>
            <person name="Chen C."/>
            <person name="Cichocki N."/>
            <person name="Clum A."/>
            <person name="Culley D."/>
            <person name="Crous P.W."/>
            <person name="Fauchery L."/>
            <person name="Girlanda M."/>
            <person name="Hayes R."/>
            <person name="Keri Z."/>
            <person name="LaButti K."/>
            <person name="Lipzen A."/>
            <person name="Lombard V."/>
            <person name="Magnuson J."/>
            <person name="Maillard F."/>
            <person name="Morin E."/>
            <person name="Murat C."/>
            <person name="Nolan M."/>
            <person name="Ohm R."/>
            <person name="Pangilinan J."/>
            <person name="Pereira M."/>
            <person name="Perotto S."/>
            <person name="Peter M."/>
            <person name="Riley R."/>
            <person name="Sitrit Y."/>
            <person name="Stielow B."/>
            <person name="Szollosi G."/>
            <person name="Zifcakova L."/>
            <person name="Stursova M."/>
            <person name="Spatafora J.W."/>
            <person name="Tedersoo L."/>
            <person name="Vaario L.-M."/>
            <person name="Yamada A."/>
            <person name="Yan M."/>
            <person name="Wang P."/>
            <person name="Xu J."/>
            <person name="Bruns T."/>
            <person name="Baldrian P."/>
            <person name="Vilgalys R."/>
            <person name="Henrissat B."/>
            <person name="Grigoriev I.V."/>
            <person name="Hibbett D."/>
            <person name="Nagy L.G."/>
            <person name="Martin F.M."/>
        </authorList>
    </citation>
    <scope>NUCLEOTIDE SEQUENCE</scope>
    <source>
        <strain evidence="2">BED1</strain>
    </source>
</reference>
<sequence length="677" mass="74603">MSSVPSMHLASLQEDDLRLLAELSVHVTAIGLVADCAKCGSAVPLTICQSDRNGNKGKPMARHFVCDSFKWFPRLRGSPRILAAIPPSMRSPDPSTSSSSHATAPAKSSKGRPRKQGKPCVGPFCKRRGALKCTRAMCLKHCQEVVLGSCLFHSGGHDADEDNYETPFDPPPPFVEQQAHGLPSDAEESGLHNLHAALEVALTQRGVVLPTSNECLFPSLHDVLHGPSTSQAHTSIAISTQLSQAPSASQSLPSPATAVFSSSSSSSQAPSTSQSLPVPPAMVTLPPSIPLPVPARQPRITQQLDGLWMSDLATRAQSEVEAQKVAARRQEMEKQSRQRFCLHWFDRDNVPAQSQWISKCPYYPQYRLSDDLDLLASLNMDRIEIFDMDSQRWIGAPLNFDFTLKSDCHLFLRRLGVVQCHDFDVLLAQSKQQSRPGHLRHNMKGERDAVRMKLKGKRAIFSEESDSDIEFISVRKRPREESIDISDRTPTRVRIDPHILSLSPSPTCFSPPPISSQLSLLSSPKGGSPALLTPVASSLSDDFLSLPPSVSEAALTVTQVEVPAYDPNGHEVWPAGMYTVDMAMGFRQMKDKDLRGCYLQPTLFRHIFRVPFIKGTYQDNLRAWQNTNPDLLAQFERAGRTQEGLWSHYLAARRVALGERSKRSSGPSKLREQGGSC</sequence>
<dbReference type="Proteomes" id="UP001194468">
    <property type="component" value="Unassembled WGS sequence"/>
</dbReference>